<feature type="binding site" evidence="7">
    <location>
        <position position="132"/>
    </location>
    <ligand>
        <name>glyoxylate</name>
        <dbReference type="ChEBI" id="CHEBI:36655"/>
    </ligand>
</feature>
<dbReference type="OrthoDB" id="9770452at2"/>
<dbReference type="FunFam" id="3.20.20.70:FF:000056">
    <property type="entry name" value="hydroxyacid oxidase 2"/>
    <property type="match status" value="1"/>
</dbReference>
<keyword evidence="2 7" id="KW-0285">Flavoprotein</keyword>
<feature type="binding site" evidence="7">
    <location>
        <position position="255"/>
    </location>
    <ligand>
        <name>FMN</name>
        <dbReference type="ChEBI" id="CHEBI:58210"/>
    </ligand>
</feature>
<feature type="binding site" evidence="7">
    <location>
        <begin position="288"/>
        <end position="292"/>
    </location>
    <ligand>
        <name>FMN</name>
        <dbReference type="ChEBI" id="CHEBI:58210"/>
    </ligand>
</feature>
<evidence type="ECO:0000256" key="6">
    <source>
        <dbReference type="PIRSR" id="PIRSR000138-1"/>
    </source>
</evidence>
<dbReference type="GO" id="GO:0016491">
    <property type="term" value="F:oxidoreductase activity"/>
    <property type="evidence" value="ECO:0007669"/>
    <property type="project" value="UniProtKB-KW"/>
</dbReference>
<keyword evidence="3 7" id="KW-0288">FMN</keyword>
<evidence type="ECO:0000256" key="5">
    <source>
        <dbReference type="ARBA" id="ARBA00024042"/>
    </source>
</evidence>
<feature type="binding site" evidence="7">
    <location>
        <position position="260"/>
    </location>
    <ligand>
        <name>glyoxylate</name>
        <dbReference type="ChEBI" id="CHEBI:36655"/>
    </ligand>
</feature>
<sequence>MNAIPAGIVSLQDYIDAAERRLSPEIWAYIAGSAADGRSRAANRAAFDRHRLRPRVLRDLKGGHSRLTLLGEEIAHPILVAPMAYHRLAHPDGEHATLLGAAARKAISVVSSQASTDMTELAARAQGPLWFQLYFQYHRDDTLQLVRRAEDAGYKALVVTVDAPVNGIRNQEQRAGFSLPQGIHAVNLAGFATPRLHLPEGGSQVFDGLMQCAPTWADIAWLRNQTELPILLKGILDPEDAELALEHGASGVILSNHGGRVLDAGLSALDALPQVRARLGARALVLMDGGIRRGTDVLIACALGADAVLVGLPILSALAVAGAVGVAHALDILRTEFEVAMALTGCKTLRDITSDTLWHSPPRQS</sequence>
<dbReference type="InterPro" id="IPR012133">
    <property type="entry name" value="Alpha-hydoxy_acid_DH_FMN"/>
</dbReference>
<dbReference type="EMBL" id="FZQB01000003">
    <property type="protein sequence ID" value="SNT72634.1"/>
    <property type="molecule type" value="Genomic_DNA"/>
</dbReference>
<dbReference type="InterPro" id="IPR013785">
    <property type="entry name" value="Aldolase_TIM"/>
</dbReference>
<dbReference type="AlphaFoldDB" id="A0A239PQQ7"/>
<feature type="binding site" evidence="7">
    <location>
        <position position="169"/>
    </location>
    <ligand>
        <name>glyoxylate</name>
        <dbReference type="ChEBI" id="CHEBI:36655"/>
    </ligand>
</feature>
<dbReference type="PROSITE" id="PS51349">
    <property type="entry name" value="FMN_HYDROXY_ACID_DH_2"/>
    <property type="match status" value="1"/>
</dbReference>
<feature type="binding site" evidence="7">
    <location>
        <position position="233"/>
    </location>
    <ligand>
        <name>FMN</name>
        <dbReference type="ChEBI" id="CHEBI:58210"/>
    </ligand>
</feature>
<dbReference type="GO" id="GO:0005737">
    <property type="term" value="C:cytoplasm"/>
    <property type="evidence" value="ECO:0007669"/>
    <property type="project" value="UniProtKB-ARBA"/>
</dbReference>
<dbReference type="Gene3D" id="3.20.20.70">
    <property type="entry name" value="Aldolase class I"/>
    <property type="match status" value="1"/>
</dbReference>
<feature type="binding site" evidence="7">
    <location>
        <position position="160"/>
    </location>
    <ligand>
        <name>FMN</name>
        <dbReference type="ChEBI" id="CHEBI:58210"/>
    </ligand>
</feature>
<feature type="binding site" evidence="7">
    <location>
        <position position="134"/>
    </location>
    <ligand>
        <name>glyoxylate</name>
        <dbReference type="ChEBI" id="CHEBI:36655"/>
    </ligand>
</feature>
<protein>
    <submittedName>
        <fullName evidence="9">4-hydroxymandelate oxidase</fullName>
    </submittedName>
</protein>
<dbReference type="InterPro" id="IPR037396">
    <property type="entry name" value="FMN_HAD"/>
</dbReference>
<feature type="binding site" evidence="7">
    <location>
        <position position="111"/>
    </location>
    <ligand>
        <name>FMN</name>
        <dbReference type="ChEBI" id="CHEBI:58210"/>
    </ligand>
</feature>
<feature type="binding site" evidence="7">
    <location>
        <position position="257"/>
    </location>
    <ligand>
        <name>glyoxylate</name>
        <dbReference type="ChEBI" id="CHEBI:36655"/>
    </ligand>
</feature>
<gene>
    <name evidence="9" type="ORF">SAMN05444959_103132</name>
</gene>
<dbReference type="PIRSF" id="PIRSF000138">
    <property type="entry name" value="Al-hdrx_acd_dh"/>
    <property type="match status" value="1"/>
</dbReference>
<keyword evidence="10" id="KW-1185">Reference proteome</keyword>
<feature type="active site" description="Proton acceptor" evidence="6">
    <location>
        <position position="257"/>
    </location>
</feature>
<dbReference type="InterPro" id="IPR000262">
    <property type="entry name" value="FMN-dep_DH"/>
</dbReference>
<feature type="binding site" evidence="7">
    <location>
        <position position="29"/>
    </location>
    <ligand>
        <name>glyoxylate</name>
        <dbReference type="ChEBI" id="CHEBI:36655"/>
    </ligand>
</feature>
<accession>A0A239PQQ7</accession>
<evidence type="ECO:0000313" key="10">
    <source>
        <dbReference type="Proteomes" id="UP000198307"/>
    </source>
</evidence>
<dbReference type="Pfam" id="PF01070">
    <property type="entry name" value="FMN_dh"/>
    <property type="match status" value="1"/>
</dbReference>
<evidence type="ECO:0000256" key="7">
    <source>
        <dbReference type="PIRSR" id="PIRSR000138-2"/>
    </source>
</evidence>
<evidence type="ECO:0000259" key="8">
    <source>
        <dbReference type="PROSITE" id="PS51349"/>
    </source>
</evidence>
<proteinExistence type="inferred from homology"/>
<evidence type="ECO:0000256" key="4">
    <source>
        <dbReference type="ARBA" id="ARBA00023002"/>
    </source>
</evidence>
<organism evidence="9 10">
    <name type="scientific">Paracoccus seriniphilus</name>
    <dbReference type="NCBI Taxonomy" id="184748"/>
    <lineage>
        <taxon>Bacteria</taxon>
        <taxon>Pseudomonadati</taxon>
        <taxon>Pseudomonadota</taxon>
        <taxon>Alphaproteobacteria</taxon>
        <taxon>Rhodobacterales</taxon>
        <taxon>Paracoccaceae</taxon>
        <taxon>Paracoccus</taxon>
    </lineage>
</organism>
<evidence type="ECO:0000313" key="9">
    <source>
        <dbReference type="EMBL" id="SNT72634.1"/>
    </source>
</evidence>
<dbReference type="Proteomes" id="UP000198307">
    <property type="component" value="Unassembled WGS sequence"/>
</dbReference>
<comment type="cofactor">
    <cofactor evidence="1">
        <name>FMN</name>
        <dbReference type="ChEBI" id="CHEBI:58210"/>
    </cofactor>
</comment>
<feature type="binding site" evidence="7">
    <location>
        <begin position="82"/>
        <end position="84"/>
    </location>
    <ligand>
        <name>FMN</name>
        <dbReference type="ChEBI" id="CHEBI:58210"/>
    </ligand>
</feature>
<evidence type="ECO:0000256" key="1">
    <source>
        <dbReference type="ARBA" id="ARBA00001917"/>
    </source>
</evidence>
<evidence type="ECO:0000256" key="3">
    <source>
        <dbReference type="ARBA" id="ARBA00022643"/>
    </source>
</evidence>
<dbReference type="SUPFAM" id="SSF51395">
    <property type="entry name" value="FMN-linked oxidoreductases"/>
    <property type="match status" value="1"/>
</dbReference>
<name>A0A239PQQ7_9RHOB</name>
<evidence type="ECO:0000256" key="2">
    <source>
        <dbReference type="ARBA" id="ARBA00022630"/>
    </source>
</evidence>
<dbReference type="CDD" id="cd02809">
    <property type="entry name" value="alpha_hydroxyacid_oxid_FMN"/>
    <property type="match status" value="1"/>
</dbReference>
<comment type="similarity">
    <text evidence="5">Belongs to the FMN-dependent alpha-hydroxy acid dehydrogenase family.</text>
</comment>
<keyword evidence="4" id="KW-0560">Oxidoreductase</keyword>
<dbReference type="GO" id="GO:0010181">
    <property type="term" value="F:FMN binding"/>
    <property type="evidence" value="ECO:0007669"/>
    <property type="project" value="InterPro"/>
</dbReference>
<dbReference type="PANTHER" id="PTHR10578">
    <property type="entry name" value="S -2-HYDROXY-ACID OXIDASE-RELATED"/>
    <property type="match status" value="1"/>
</dbReference>
<dbReference type="PANTHER" id="PTHR10578:SF107">
    <property type="entry name" value="2-HYDROXYACID OXIDASE 1"/>
    <property type="match status" value="1"/>
</dbReference>
<reference evidence="9 10" key="1">
    <citation type="submission" date="2017-07" db="EMBL/GenBank/DDBJ databases">
        <authorList>
            <person name="Sun Z.S."/>
            <person name="Albrecht U."/>
            <person name="Echele G."/>
            <person name="Lee C.C."/>
        </authorList>
    </citation>
    <scope>NUCLEOTIDE SEQUENCE [LARGE SCALE GENOMIC DNA]</scope>
    <source>
        <strain evidence="9 10">DSM 14827</strain>
    </source>
</reference>
<feature type="domain" description="FMN hydroxy acid dehydrogenase" evidence="8">
    <location>
        <begin position="3"/>
        <end position="362"/>
    </location>
</feature>
<dbReference type="RefSeq" id="WP_089343432.1">
    <property type="nucleotide sequence ID" value="NZ_CP067129.1"/>
</dbReference>